<accession>A0AAU8MQ23</accession>
<protein>
    <recommendedName>
        <fullName evidence="2">VCBS repeat-containing protein</fullName>
    </recommendedName>
</protein>
<evidence type="ECO:0000313" key="1">
    <source>
        <dbReference type="EMBL" id="XCO73719.1"/>
    </source>
</evidence>
<dbReference type="RefSeq" id="WP_363796615.1">
    <property type="nucleotide sequence ID" value="NZ_CP159925.1"/>
</dbReference>
<evidence type="ECO:0008006" key="2">
    <source>
        <dbReference type="Google" id="ProtNLM"/>
    </source>
</evidence>
<dbReference type="AlphaFoldDB" id="A0AAU8MQ23"/>
<name>A0AAU8MQ23_9GAMM</name>
<gene>
    <name evidence="1" type="ORF">ABU614_15145</name>
</gene>
<sequence>MSSLACWAGLSFAAPADTTAAQRAADAVADNRYGDDIQSDFRARRVQVADLDGDGRAEILFLLTATCAQANFDCENSLTVLDALRPNDPRAQPSRLSDDAEKAHLARVRALGYVENASAQIPGEVESIRVADQRISVAFLAREASPFCQDDAGAGHGHSAACPAPGRHTWHYAWKPGALTRLAPAPGRR</sequence>
<dbReference type="EMBL" id="CP159925">
    <property type="protein sequence ID" value="XCO73719.1"/>
    <property type="molecule type" value="Genomic_DNA"/>
</dbReference>
<reference evidence="1" key="1">
    <citation type="submission" date="2024-06" db="EMBL/GenBank/DDBJ databases">
        <authorList>
            <person name="Li S."/>
        </authorList>
    </citation>
    <scope>NUCLEOTIDE SEQUENCE</scope>
    <source>
        <strain evidence="1">SR10</strain>
    </source>
</reference>
<organism evidence="1">
    <name type="scientific">Lysobacter firmicutimachus</name>
    <dbReference type="NCBI Taxonomy" id="1792846"/>
    <lineage>
        <taxon>Bacteria</taxon>
        <taxon>Pseudomonadati</taxon>
        <taxon>Pseudomonadota</taxon>
        <taxon>Gammaproteobacteria</taxon>
        <taxon>Lysobacterales</taxon>
        <taxon>Lysobacteraceae</taxon>
        <taxon>Lysobacter</taxon>
    </lineage>
</organism>
<proteinExistence type="predicted"/>